<name>A0ACB9VTH4_CHAAC</name>
<accession>A0ACB9VTH4</accession>
<gene>
    <name evidence="1" type="ORF">KUCAC02_006775</name>
</gene>
<protein>
    <submittedName>
        <fullName evidence="1">Uncharacterized protein</fullName>
    </submittedName>
</protein>
<evidence type="ECO:0000313" key="1">
    <source>
        <dbReference type="EMBL" id="KAI4803219.1"/>
    </source>
</evidence>
<reference evidence="1" key="1">
    <citation type="submission" date="2022-05" db="EMBL/GenBank/DDBJ databases">
        <title>Chromosome-level genome of Chaenocephalus aceratus.</title>
        <authorList>
            <person name="Park H."/>
        </authorList>
    </citation>
    <scope>NUCLEOTIDE SEQUENCE</scope>
    <source>
        <tissue evidence="1">Muscle</tissue>
    </source>
</reference>
<comment type="caution">
    <text evidence="1">The sequence shown here is derived from an EMBL/GenBank/DDBJ whole genome shotgun (WGS) entry which is preliminary data.</text>
</comment>
<evidence type="ECO:0000313" key="2">
    <source>
        <dbReference type="Proteomes" id="UP001057452"/>
    </source>
</evidence>
<organism evidence="1 2">
    <name type="scientific">Chaenocephalus aceratus</name>
    <name type="common">Blackfin icefish</name>
    <name type="synonym">Chaenichthys aceratus</name>
    <dbReference type="NCBI Taxonomy" id="36190"/>
    <lineage>
        <taxon>Eukaryota</taxon>
        <taxon>Metazoa</taxon>
        <taxon>Chordata</taxon>
        <taxon>Craniata</taxon>
        <taxon>Vertebrata</taxon>
        <taxon>Euteleostomi</taxon>
        <taxon>Actinopterygii</taxon>
        <taxon>Neopterygii</taxon>
        <taxon>Teleostei</taxon>
        <taxon>Neoteleostei</taxon>
        <taxon>Acanthomorphata</taxon>
        <taxon>Eupercaria</taxon>
        <taxon>Perciformes</taxon>
        <taxon>Notothenioidei</taxon>
        <taxon>Channichthyidae</taxon>
        <taxon>Chaenocephalus</taxon>
    </lineage>
</organism>
<dbReference type="Proteomes" id="UP001057452">
    <property type="component" value="Chromosome 23"/>
</dbReference>
<feature type="non-terminal residue" evidence="1">
    <location>
        <position position="98"/>
    </location>
</feature>
<keyword evidence="2" id="KW-1185">Reference proteome</keyword>
<sequence length="98" mass="10908">MCVATLCAPIFPVHSAEKSLSSHLIFTTPRVPRGRCRADQSQRDATMTKRPALGCCQPRNAFSRGNGHVLMCVCTQNVLHFRANEFTQRASDPIQVHQ</sequence>
<dbReference type="EMBL" id="CM043807">
    <property type="protein sequence ID" value="KAI4803219.1"/>
    <property type="molecule type" value="Genomic_DNA"/>
</dbReference>
<proteinExistence type="predicted"/>